<dbReference type="Proteomes" id="UP000051751">
    <property type="component" value="Unassembled WGS sequence"/>
</dbReference>
<dbReference type="RefSeq" id="WP_057769662.1">
    <property type="nucleotide sequence ID" value="NZ_JQAT01000001.1"/>
</dbReference>
<evidence type="ECO:0000313" key="2">
    <source>
        <dbReference type="EMBL" id="KRN31401.1"/>
    </source>
</evidence>
<reference evidence="3 4" key="1">
    <citation type="journal article" date="2015" name="Genome Announc.">
        <title>Expanding the biotechnology potential of lactobacilli through comparative genomics of 213 strains and associated genera.</title>
        <authorList>
            <person name="Sun Z."/>
            <person name="Harris H.M."/>
            <person name="McCann A."/>
            <person name="Guo C."/>
            <person name="Argimon S."/>
            <person name="Zhang W."/>
            <person name="Yang X."/>
            <person name="Jeffery I.B."/>
            <person name="Cooney J.C."/>
            <person name="Kagawa T.F."/>
            <person name="Liu W."/>
            <person name="Song Y."/>
            <person name="Salvetti E."/>
            <person name="Wrobel A."/>
            <person name="Rasinkangas P."/>
            <person name="Parkhill J."/>
            <person name="Rea M.C."/>
            <person name="O'Sullivan O."/>
            <person name="Ritari J."/>
            <person name="Douillard F.P."/>
            <person name="Paul Ross R."/>
            <person name="Yang R."/>
            <person name="Briner A.E."/>
            <person name="Felis G.E."/>
            <person name="de Vos W.M."/>
            <person name="Barrangou R."/>
            <person name="Klaenhammer T.R."/>
            <person name="Caufield P.W."/>
            <person name="Cui Y."/>
            <person name="Zhang H."/>
            <person name="O'Toole P.W."/>
        </authorList>
    </citation>
    <scope>NUCLEOTIDE SEQUENCE [LARGE SCALE GENOMIC DNA]</scope>
    <source>
        <strain evidence="1 4">ATCC BAA-66</strain>
        <strain evidence="2 3">DSM 13344</strain>
    </source>
</reference>
<dbReference type="EMBL" id="JQAZ01000004">
    <property type="protein sequence ID" value="KRN31401.1"/>
    <property type="molecule type" value="Genomic_DNA"/>
</dbReference>
<dbReference type="AlphaFoldDB" id="A0A0R2FSF9"/>
<evidence type="ECO:0000313" key="4">
    <source>
        <dbReference type="Proteomes" id="UP000051751"/>
    </source>
</evidence>
<keyword evidence="3" id="KW-1185">Reference proteome</keyword>
<evidence type="ECO:0000313" key="3">
    <source>
        <dbReference type="Proteomes" id="UP000051645"/>
    </source>
</evidence>
<accession>A0A0R2FSF9</accession>
<gene>
    <name evidence="1" type="ORF">IV38_GL000121</name>
    <name evidence="2" type="ORF">IV40_GL001397</name>
</gene>
<comment type="caution">
    <text evidence="2">The sequence shown here is derived from an EMBL/GenBank/DDBJ whole genome shotgun (WGS) entry which is preliminary data.</text>
</comment>
<organism evidence="2 3">
    <name type="scientific">Lactobacillus selangorensis</name>
    <dbReference type="NCBI Taxonomy" id="81857"/>
    <lineage>
        <taxon>Bacteria</taxon>
        <taxon>Bacillati</taxon>
        <taxon>Bacillota</taxon>
        <taxon>Bacilli</taxon>
        <taxon>Lactobacillales</taxon>
        <taxon>Lactobacillaceae</taxon>
        <taxon>Lactobacillus</taxon>
    </lineage>
</organism>
<sequence length="380" mass="41772">MKYTMPIIPLNSFKTQKGLMTPDKAVYDSMVSRGIYAPDPQASWFQMKASAGQTGGPYLEPSINNLMIGDKVTIDADITQISGSSKLDVSYFSQKTDSTILQVHPISLSFTEARTHVKAQFVISAVMTPALVNGFLPEVWLNFRSDPKDLATNSEAVVENIAITVDSQNAMATYDSYDAGLLSGGDIERVLFDNQAFSESNSSENYQATYDLLSKKQTGFSLTDAGLTIYINKDGEDVPHASDFKGIALQHIPSTAIHAFGGYIEYESTNYMPVRLMYYLVDYDGSVTSKIGRLLTLKPDHTGKNKQYFFLESDTEMALSDSDKGKLAFYNIEVGSRVTDNGALGFQTTLAKLLVHQDRTFKTGKYVSLQIPTSKIADAS</sequence>
<dbReference type="EMBL" id="JQAT01000001">
    <property type="protein sequence ID" value="KRN29241.1"/>
    <property type="molecule type" value="Genomic_DNA"/>
</dbReference>
<dbReference type="STRING" id="81857.IV38_GL000121"/>
<dbReference type="OrthoDB" id="1910498at2"/>
<proteinExistence type="predicted"/>
<evidence type="ECO:0000313" key="1">
    <source>
        <dbReference type="EMBL" id="KRN29241.1"/>
    </source>
</evidence>
<protein>
    <submittedName>
        <fullName evidence="2">Uncharacterized protein</fullName>
    </submittedName>
</protein>
<dbReference type="PATRIC" id="fig|81857.3.peg.126"/>
<dbReference type="Proteomes" id="UP000051645">
    <property type="component" value="Unassembled WGS sequence"/>
</dbReference>
<name>A0A0R2FSF9_9LACO</name>